<gene>
    <name evidence="1" type="ORF">KUF71_024061</name>
</gene>
<organism evidence="1 2">
    <name type="scientific">Frankliniella fusca</name>
    <dbReference type="NCBI Taxonomy" id="407009"/>
    <lineage>
        <taxon>Eukaryota</taxon>
        <taxon>Metazoa</taxon>
        <taxon>Ecdysozoa</taxon>
        <taxon>Arthropoda</taxon>
        <taxon>Hexapoda</taxon>
        <taxon>Insecta</taxon>
        <taxon>Pterygota</taxon>
        <taxon>Neoptera</taxon>
        <taxon>Paraneoptera</taxon>
        <taxon>Thysanoptera</taxon>
        <taxon>Terebrantia</taxon>
        <taxon>Thripoidea</taxon>
        <taxon>Thripidae</taxon>
        <taxon>Frankliniella</taxon>
    </lineage>
</organism>
<reference evidence="1" key="2">
    <citation type="journal article" date="2023" name="BMC Genomics">
        <title>Pest status, molecular evolution, and epigenetic factors derived from the genome assembly of Frankliniella fusca, a thysanopteran phytovirus vector.</title>
        <authorList>
            <person name="Catto M.A."/>
            <person name="Labadie P.E."/>
            <person name="Jacobson A.L."/>
            <person name="Kennedy G.G."/>
            <person name="Srinivasan R."/>
            <person name="Hunt B.G."/>
        </authorList>
    </citation>
    <scope>NUCLEOTIDE SEQUENCE</scope>
    <source>
        <strain evidence="1">PL_HMW_Pooled</strain>
    </source>
</reference>
<keyword evidence="2" id="KW-1185">Reference proteome</keyword>
<name>A0AAE1HZW8_9NEOP</name>
<dbReference type="Proteomes" id="UP001219518">
    <property type="component" value="Unassembled WGS sequence"/>
</dbReference>
<dbReference type="AlphaFoldDB" id="A0AAE1HZW8"/>
<dbReference type="EMBL" id="JAHWGI010001412">
    <property type="protein sequence ID" value="KAK3930704.1"/>
    <property type="molecule type" value="Genomic_DNA"/>
</dbReference>
<protein>
    <submittedName>
        <fullName evidence="1">Malate:quinone oxidoreductase</fullName>
    </submittedName>
</protein>
<evidence type="ECO:0000313" key="1">
    <source>
        <dbReference type="EMBL" id="KAK3930704.1"/>
    </source>
</evidence>
<comment type="caution">
    <text evidence="1">The sequence shown here is derived from an EMBL/GenBank/DDBJ whole genome shotgun (WGS) entry which is preliminary data.</text>
</comment>
<proteinExistence type="predicted"/>
<reference evidence="1" key="1">
    <citation type="submission" date="2021-07" db="EMBL/GenBank/DDBJ databases">
        <authorList>
            <person name="Catto M.A."/>
            <person name="Jacobson A."/>
            <person name="Kennedy G."/>
            <person name="Labadie P."/>
            <person name="Hunt B.G."/>
            <person name="Srinivasan R."/>
        </authorList>
    </citation>
    <scope>NUCLEOTIDE SEQUENCE</scope>
    <source>
        <strain evidence="1">PL_HMW_Pooled</strain>
        <tissue evidence="1">Head</tissue>
    </source>
</reference>
<accession>A0AAE1HZW8</accession>
<evidence type="ECO:0000313" key="2">
    <source>
        <dbReference type="Proteomes" id="UP001219518"/>
    </source>
</evidence>
<sequence length="67" mass="7916">MNLRWAPTMIPIPSPLHPLNRVRKKEGTFMDFEEIIRTYFEYCGSRRVTVARLSQTAQFSSQVWRGN</sequence>